<accession>A0A1T4U1S7</accession>
<name>A0A1T4U1S7_9GAMM</name>
<organism evidence="3 4">
    <name type="scientific">Enterovibrio nigricans DSM 22720</name>
    <dbReference type="NCBI Taxonomy" id="1121868"/>
    <lineage>
        <taxon>Bacteria</taxon>
        <taxon>Pseudomonadati</taxon>
        <taxon>Pseudomonadota</taxon>
        <taxon>Gammaproteobacteria</taxon>
        <taxon>Vibrionales</taxon>
        <taxon>Vibrionaceae</taxon>
        <taxon>Enterovibrio</taxon>
    </lineage>
</organism>
<proteinExistence type="predicted"/>
<feature type="signal peptide" evidence="1">
    <location>
        <begin position="1"/>
        <end position="28"/>
    </location>
</feature>
<feature type="domain" description="DUF547" evidence="2">
    <location>
        <begin position="97"/>
        <end position="207"/>
    </location>
</feature>
<dbReference type="Proteomes" id="UP000190162">
    <property type="component" value="Unassembled WGS sequence"/>
</dbReference>
<evidence type="ECO:0000313" key="3">
    <source>
        <dbReference type="EMBL" id="SKA46657.1"/>
    </source>
</evidence>
<evidence type="ECO:0000313" key="4">
    <source>
        <dbReference type="Proteomes" id="UP000190162"/>
    </source>
</evidence>
<feature type="chain" id="PRO_5012504562" description="DUF547 domain-containing protein" evidence="1">
    <location>
        <begin position="29"/>
        <end position="272"/>
    </location>
</feature>
<dbReference type="Pfam" id="PF04784">
    <property type="entry name" value="DUF547"/>
    <property type="match status" value="1"/>
</dbReference>
<evidence type="ECO:0000256" key="1">
    <source>
        <dbReference type="SAM" id="SignalP"/>
    </source>
</evidence>
<dbReference type="PANTHER" id="PTHR46361:SF3">
    <property type="entry name" value="ELECTRON CARRIER_ PROTEIN DISULFIDE OXIDOREDUCTASE"/>
    <property type="match status" value="1"/>
</dbReference>
<gene>
    <name evidence="3" type="ORF">SAMN02745132_00581</name>
</gene>
<protein>
    <recommendedName>
        <fullName evidence="2">DUF547 domain-containing protein</fullName>
    </recommendedName>
</protein>
<dbReference type="AlphaFoldDB" id="A0A1T4U1S7"/>
<dbReference type="PANTHER" id="PTHR46361">
    <property type="entry name" value="ELECTRON CARRIER/ PROTEIN DISULFIDE OXIDOREDUCTASE"/>
    <property type="match status" value="1"/>
</dbReference>
<evidence type="ECO:0000259" key="2">
    <source>
        <dbReference type="Pfam" id="PF04784"/>
    </source>
</evidence>
<dbReference type="EMBL" id="FUXU01000004">
    <property type="protein sequence ID" value="SKA46657.1"/>
    <property type="molecule type" value="Genomic_DNA"/>
</dbReference>
<sequence length="272" mass="31118">MSYLMMSIRTLLRSAILAAMIFPAILHAAPKNDLWPIWDQSNEANAVTFDHNKWQQILDKYLIVRGQHNLFNYPAVTPTDKALLDQYIVDLTALDPRNYNKDEQFAYWVNLYNALTVQLILNEYPIKSITKLGGFLSFGPWDDDVTRIAGQTLTLNDIEHRILRPIWKDERIHYAVNCASLGCPNLAKTAFTGENITSLLDVVAKQFTNSDKGVMIEGNTLTLSSIYKWYGVDFGNNEQAILKAIDAHRDGQKLQSWSGKIKYDYDWKLNQP</sequence>
<reference evidence="4" key="1">
    <citation type="submission" date="2017-02" db="EMBL/GenBank/DDBJ databases">
        <authorList>
            <person name="Varghese N."/>
            <person name="Submissions S."/>
        </authorList>
    </citation>
    <scope>NUCLEOTIDE SEQUENCE [LARGE SCALE GENOMIC DNA]</scope>
    <source>
        <strain evidence="4">DSM 22720</strain>
    </source>
</reference>
<keyword evidence="4" id="KW-1185">Reference proteome</keyword>
<keyword evidence="1" id="KW-0732">Signal</keyword>
<dbReference type="InterPro" id="IPR006869">
    <property type="entry name" value="DUF547"/>
</dbReference>